<keyword evidence="3" id="KW-0547">Nucleotide-binding</keyword>
<keyword evidence="5 9" id="KW-1133">Transmembrane helix</keyword>
<dbReference type="InterPro" id="IPR011527">
    <property type="entry name" value="ABC1_TM_dom"/>
</dbReference>
<keyword evidence="2 9" id="KW-0812">Transmembrane</keyword>
<proteinExistence type="predicted"/>
<name>A0A1G7FNB7_9RHOB</name>
<dbReference type="InterPro" id="IPR036640">
    <property type="entry name" value="ABC1_TM_sf"/>
</dbReference>
<dbReference type="CDD" id="cd18552">
    <property type="entry name" value="ABC_6TM_MsbA_like"/>
    <property type="match status" value="1"/>
</dbReference>
<dbReference type="PANTHER" id="PTHR43394">
    <property type="entry name" value="ATP-DEPENDENT PERMEASE MDL1, MITOCHONDRIAL"/>
    <property type="match status" value="1"/>
</dbReference>
<evidence type="ECO:0000256" key="7">
    <source>
        <dbReference type="ARBA" id="ARBA00024725"/>
    </source>
</evidence>
<dbReference type="InterPro" id="IPR017871">
    <property type="entry name" value="ABC_transporter-like_CS"/>
</dbReference>
<keyword evidence="4 12" id="KW-0067">ATP-binding</keyword>
<dbReference type="PROSITE" id="PS50893">
    <property type="entry name" value="ABC_TRANSPORTER_2"/>
    <property type="match status" value="1"/>
</dbReference>
<accession>A0A1G7FNB7</accession>
<dbReference type="GO" id="GO:0016887">
    <property type="term" value="F:ATP hydrolysis activity"/>
    <property type="evidence" value="ECO:0007669"/>
    <property type="project" value="InterPro"/>
</dbReference>
<feature type="transmembrane region" description="Helical" evidence="9">
    <location>
        <begin position="200"/>
        <end position="219"/>
    </location>
</feature>
<feature type="transmembrane region" description="Helical" evidence="9">
    <location>
        <begin position="60"/>
        <end position="80"/>
    </location>
</feature>
<dbReference type="GO" id="GO:0005886">
    <property type="term" value="C:plasma membrane"/>
    <property type="evidence" value="ECO:0007669"/>
    <property type="project" value="UniProtKB-SubCell"/>
</dbReference>
<dbReference type="STRING" id="282683.SAMN04488105_107179"/>
<evidence type="ECO:0000259" key="11">
    <source>
        <dbReference type="PROSITE" id="PS50929"/>
    </source>
</evidence>
<feature type="domain" description="ABC transporter" evidence="10">
    <location>
        <begin position="378"/>
        <end position="612"/>
    </location>
</feature>
<dbReference type="OrthoDB" id="9808328at2"/>
<dbReference type="Proteomes" id="UP000198994">
    <property type="component" value="Unassembled WGS sequence"/>
</dbReference>
<dbReference type="FunFam" id="3.40.50.300:FF:000218">
    <property type="entry name" value="Multidrug ABC transporter ATP-binding protein"/>
    <property type="match status" value="1"/>
</dbReference>
<dbReference type="SMART" id="SM00382">
    <property type="entry name" value="AAA"/>
    <property type="match status" value="1"/>
</dbReference>
<dbReference type="InterPro" id="IPR027417">
    <property type="entry name" value="P-loop_NTPase"/>
</dbReference>
<evidence type="ECO:0000256" key="3">
    <source>
        <dbReference type="ARBA" id="ARBA00022741"/>
    </source>
</evidence>
<organism evidence="12 13">
    <name type="scientific">Salipiger thiooxidans</name>
    <dbReference type="NCBI Taxonomy" id="282683"/>
    <lineage>
        <taxon>Bacteria</taxon>
        <taxon>Pseudomonadati</taxon>
        <taxon>Pseudomonadota</taxon>
        <taxon>Alphaproteobacteria</taxon>
        <taxon>Rhodobacterales</taxon>
        <taxon>Roseobacteraceae</taxon>
        <taxon>Salipiger</taxon>
    </lineage>
</organism>
<dbReference type="EMBL" id="FNAV01000007">
    <property type="protein sequence ID" value="SDE77175.1"/>
    <property type="molecule type" value="Genomic_DNA"/>
</dbReference>
<keyword evidence="13" id="KW-1185">Reference proteome</keyword>
<evidence type="ECO:0000256" key="9">
    <source>
        <dbReference type="SAM" id="Phobius"/>
    </source>
</evidence>
<evidence type="ECO:0000256" key="6">
    <source>
        <dbReference type="ARBA" id="ARBA00023136"/>
    </source>
</evidence>
<feature type="region of interest" description="Disordered" evidence="8">
    <location>
        <begin position="1"/>
        <end position="40"/>
    </location>
</feature>
<dbReference type="SUPFAM" id="SSF52540">
    <property type="entry name" value="P-loop containing nucleoside triphosphate hydrolases"/>
    <property type="match status" value="1"/>
</dbReference>
<feature type="transmembrane region" description="Helical" evidence="9">
    <location>
        <begin position="171"/>
        <end position="194"/>
    </location>
</feature>
<dbReference type="RefSeq" id="WP_089959718.1">
    <property type="nucleotide sequence ID" value="NZ_FNAV01000007.1"/>
</dbReference>
<sequence length="621" mass="68072">MFDRTVKIETPDAQDNAAPDPASAPASESKAARKKRRSQKSRQRIRALILSSLRSQSKTYIIAILAMVVGASGAALTAWVMEGIVDAMNDSGNMRRVFSVSVTVAAIFTVKGLASYVQAVFMTRAGNRIVAMLQIRFYEQLLRQGVAFFNVNESSSILLHSSRSAQKARQIIDLVVTSFVRDILTLCGLIFVMFWQQPVLTLVALVIGPILMVVVRVIIKRVRAIVEKETSSLTEILKVTQETAAGFAVIKLFGLEDRMAARMNTAVRQVEERSNAVARMQAITSPLVETLSGLVIAAVVMISAIDLFDGQPTTPGQLMSFITALLMAYEPAKRLTRLRVRLEALIKPVHMMFDLIETPPAIGTEDETRDLVPGPGEIEMRGVSFGYREGQDVLRALDLRFEAGKTTALVGPSGSGKSTILQLLMRLYDPTSGEVVVDGQDLRRIAPKSLHRTLSYVGQETFLFSTTVMDNLRVARPDASDEEVIAAARNANAHDFISALPQGYQTEVGENGALLSGGQRQRLAIARAFLRSGRILLLDEATSALDADSERLIREAMQRVSRETTTVVIAHRLSTVMDAHRIHFIEDGQVIQSGSPSELLQADGPFRVLFEQQFGGMVQEA</sequence>
<evidence type="ECO:0000256" key="8">
    <source>
        <dbReference type="SAM" id="MobiDB-lite"/>
    </source>
</evidence>
<evidence type="ECO:0000256" key="1">
    <source>
        <dbReference type="ARBA" id="ARBA00004651"/>
    </source>
</evidence>
<evidence type="ECO:0000256" key="2">
    <source>
        <dbReference type="ARBA" id="ARBA00022692"/>
    </source>
</evidence>
<feature type="compositionally biased region" description="Low complexity" evidence="8">
    <location>
        <begin position="11"/>
        <end position="29"/>
    </location>
</feature>
<feature type="domain" description="ABC transmembrane type-1" evidence="11">
    <location>
        <begin position="61"/>
        <end position="344"/>
    </location>
</feature>
<dbReference type="Gene3D" id="3.40.50.300">
    <property type="entry name" value="P-loop containing nucleotide triphosphate hydrolases"/>
    <property type="match status" value="1"/>
</dbReference>
<keyword evidence="6 9" id="KW-0472">Membrane</keyword>
<evidence type="ECO:0000313" key="13">
    <source>
        <dbReference type="Proteomes" id="UP000198994"/>
    </source>
</evidence>
<feature type="compositionally biased region" description="Basic and acidic residues" evidence="8">
    <location>
        <begin position="1"/>
        <end position="10"/>
    </location>
</feature>
<evidence type="ECO:0000256" key="4">
    <source>
        <dbReference type="ARBA" id="ARBA00022840"/>
    </source>
</evidence>
<dbReference type="AlphaFoldDB" id="A0A1G7FNB7"/>
<evidence type="ECO:0000313" key="12">
    <source>
        <dbReference type="EMBL" id="SDE77175.1"/>
    </source>
</evidence>
<evidence type="ECO:0000259" key="10">
    <source>
        <dbReference type="PROSITE" id="PS50893"/>
    </source>
</evidence>
<dbReference type="GO" id="GO:0015421">
    <property type="term" value="F:ABC-type oligopeptide transporter activity"/>
    <property type="evidence" value="ECO:0007669"/>
    <property type="project" value="TreeGrafter"/>
</dbReference>
<dbReference type="SUPFAM" id="SSF90123">
    <property type="entry name" value="ABC transporter transmembrane region"/>
    <property type="match status" value="1"/>
</dbReference>
<dbReference type="InterPro" id="IPR003439">
    <property type="entry name" value="ABC_transporter-like_ATP-bd"/>
</dbReference>
<dbReference type="Gene3D" id="1.20.1560.10">
    <property type="entry name" value="ABC transporter type 1, transmembrane domain"/>
    <property type="match status" value="1"/>
</dbReference>
<feature type="transmembrane region" description="Helical" evidence="9">
    <location>
        <begin position="287"/>
        <end position="308"/>
    </location>
</feature>
<protein>
    <submittedName>
        <fullName evidence="12">ATP-binding cassette, subfamily B</fullName>
    </submittedName>
</protein>
<dbReference type="PANTHER" id="PTHR43394:SF1">
    <property type="entry name" value="ATP-BINDING CASSETTE SUB-FAMILY B MEMBER 10, MITOCHONDRIAL"/>
    <property type="match status" value="1"/>
</dbReference>
<comment type="subcellular location">
    <subcellularLocation>
        <location evidence="1">Cell membrane</location>
        <topology evidence="1">Multi-pass membrane protein</topology>
    </subcellularLocation>
</comment>
<comment type="function">
    <text evidence="7">Part of an ABC transporter complex. Transmembrane domains (TMD) form a pore in the inner membrane and the ATP-binding domain (NBD) is responsible for energy generation.</text>
</comment>
<dbReference type="InterPro" id="IPR039421">
    <property type="entry name" value="Type_1_exporter"/>
</dbReference>
<dbReference type="Pfam" id="PF00005">
    <property type="entry name" value="ABC_tran"/>
    <property type="match status" value="1"/>
</dbReference>
<dbReference type="InterPro" id="IPR003593">
    <property type="entry name" value="AAA+_ATPase"/>
</dbReference>
<evidence type="ECO:0000256" key="5">
    <source>
        <dbReference type="ARBA" id="ARBA00022989"/>
    </source>
</evidence>
<dbReference type="PROSITE" id="PS50929">
    <property type="entry name" value="ABC_TM1F"/>
    <property type="match status" value="1"/>
</dbReference>
<feature type="transmembrane region" description="Helical" evidence="9">
    <location>
        <begin position="100"/>
        <end position="122"/>
    </location>
</feature>
<gene>
    <name evidence="12" type="ORF">SAMN04488105_107179</name>
</gene>
<dbReference type="PROSITE" id="PS00211">
    <property type="entry name" value="ABC_TRANSPORTER_1"/>
    <property type="match status" value="1"/>
</dbReference>
<dbReference type="Pfam" id="PF00664">
    <property type="entry name" value="ABC_membrane"/>
    <property type="match status" value="1"/>
</dbReference>
<reference evidence="13" key="1">
    <citation type="submission" date="2016-10" db="EMBL/GenBank/DDBJ databases">
        <authorList>
            <person name="Varghese N."/>
            <person name="Submissions S."/>
        </authorList>
    </citation>
    <scope>NUCLEOTIDE SEQUENCE [LARGE SCALE GENOMIC DNA]</scope>
    <source>
        <strain evidence="13">DSM 10146</strain>
    </source>
</reference>
<dbReference type="GO" id="GO:0005524">
    <property type="term" value="F:ATP binding"/>
    <property type="evidence" value="ECO:0007669"/>
    <property type="project" value="UniProtKB-KW"/>
</dbReference>